<name>A0A2Z2N156_9EURY</name>
<dbReference type="PROSITE" id="PS51257">
    <property type="entry name" value="PROKAR_LIPOPROTEIN"/>
    <property type="match status" value="1"/>
</dbReference>
<feature type="compositionally biased region" description="Low complexity" evidence="1">
    <location>
        <begin position="32"/>
        <end position="42"/>
    </location>
</feature>
<dbReference type="Proteomes" id="UP000250085">
    <property type="component" value="Chromosome"/>
</dbReference>
<dbReference type="AlphaFoldDB" id="A0A2Z2N156"/>
<evidence type="ECO:0000313" key="2">
    <source>
        <dbReference type="EMBL" id="ASJ15571.1"/>
    </source>
</evidence>
<proteinExistence type="predicted"/>
<dbReference type="OrthoDB" id="86179at2157"/>
<keyword evidence="3" id="KW-1185">Reference proteome</keyword>
<sequence>MRKGKFAILLVLVLIFSVVAAGCLGGGGGEGTTTSQASEGGQTSSGGAGGSGGTTSSSGGYSTTESPGGTGTTTPSETSTEYASWTNPWDAYNPVEIDGQSYLISYIKYYLRIRKEEGAPIYEYEVEKKRGQAKIHVYGMKINMETGEQEKVDLGEFDVYEYYGKITPVKSEGLDQPFEFKVWVKQRTEESDMFFLFPTLEFATLYYNIYGGSENAIGVWIKYGDQEFAFYNPAAVGEMSVTPYQEGSLDVLSSIPDIEDLYIGWYALYYFGFWGALEEENLYTSTKDSWGAMGYQYNYEIEPDGTIELGGKSFRVSTVRWNYSLGGATGQGEATITANLPIPIETKGVFISQQEGVNVFMHIKIEDMTFEKV</sequence>
<evidence type="ECO:0000313" key="3">
    <source>
        <dbReference type="Proteomes" id="UP000250085"/>
    </source>
</evidence>
<feature type="region of interest" description="Disordered" evidence="1">
    <location>
        <begin position="29"/>
        <end position="82"/>
    </location>
</feature>
<feature type="compositionally biased region" description="Gly residues" evidence="1">
    <location>
        <begin position="43"/>
        <end position="53"/>
    </location>
</feature>
<accession>A0A2Z2N156</accession>
<dbReference type="EMBL" id="CP015106">
    <property type="protein sequence ID" value="ASJ15571.1"/>
    <property type="molecule type" value="Genomic_DNA"/>
</dbReference>
<feature type="compositionally biased region" description="Low complexity" evidence="1">
    <location>
        <begin position="54"/>
        <end position="82"/>
    </location>
</feature>
<gene>
    <name evidence="2" type="ORF">A3L10_10135</name>
</gene>
<reference evidence="2 3" key="1">
    <citation type="submission" date="2016-04" db="EMBL/GenBank/DDBJ databases">
        <title>Complete genome sequence of Thermococcus radiotolerans type strain EJ2.</title>
        <authorList>
            <person name="Oger P.M."/>
        </authorList>
    </citation>
    <scope>NUCLEOTIDE SEQUENCE [LARGE SCALE GENOMIC DNA]</scope>
    <source>
        <strain evidence="2 3">EJ2</strain>
    </source>
</reference>
<organism evidence="2 3">
    <name type="scientific">Thermococcus radiotolerans</name>
    <dbReference type="NCBI Taxonomy" id="187880"/>
    <lineage>
        <taxon>Archaea</taxon>
        <taxon>Methanobacteriati</taxon>
        <taxon>Methanobacteriota</taxon>
        <taxon>Thermococci</taxon>
        <taxon>Thermococcales</taxon>
        <taxon>Thermococcaceae</taxon>
        <taxon>Thermococcus</taxon>
    </lineage>
</organism>
<dbReference type="KEGG" id="trl:A3L10_10135"/>
<evidence type="ECO:0000256" key="1">
    <source>
        <dbReference type="SAM" id="MobiDB-lite"/>
    </source>
</evidence>
<protein>
    <submittedName>
        <fullName evidence="2">Uncharacterized protein</fullName>
    </submittedName>
</protein>